<evidence type="ECO:0000313" key="2">
    <source>
        <dbReference type="EMBL" id="MFC1408303.1"/>
    </source>
</evidence>
<keyword evidence="2" id="KW-0378">Hydrolase</keyword>
<dbReference type="EMBL" id="JBHEZX010000001">
    <property type="protein sequence ID" value="MFC1408303.1"/>
    <property type="molecule type" value="Genomic_DNA"/>
</dbReference>
<gene>
    <name evidence="2" type="ORF">ACEZDG_03295</name>
</gene>
<reference evidence="2 3" key="1">
    <citation type="submission" date="2024-09" db="EMBL/GenBank/DDBJ databases">
        <authorList>
            <person name="Lee S.D."/>
        </authorList>
    </citation>
    <scope>NUCLEOTIDE SEQUENCE [LARGE SCALE GENOMIC DNA]</scope>
    <source>
        <strain evidence="2 3">N1-1</strain>
    </source>
</reference>
<dbReference type="Gene3D" id="3.10.129.10">
    <property type="entry name" value="Hotdog Thioesterase"/>
    <property type="match status" value="1"/>
</dbReference>
<dbReference type="EC" id="3.1.2.-" evidence="2"/>
<evidence type="ECO:0000313" key="3">
    <source>
        <dbReference type="Proteomes" id="UP001592582"/>
    </source>
</evidence>
<feature type="domain" description="Thioesterase" evidence="1">
    <location>
        <begin position="24"/>
        <end position="108"/>
    </location>
</feature>
<evidence type="ECO:0000259" key="1">
    <source>
        <dbReference type="Pfam" id="PF03061"/>
    </source>
</evidence>
<sequence length="146" mass="16010">MTTLTEPGHLETVQVHFDDLDALGVVHNARYVLLLERALSAFWTERGWTFDPGAADFGDSFFVVREFSITYHAPITRPGTAAVRMWVERLGSSSVVYGFAITSADGAVLHANGRRVQVKVDPATLRPSPITGRAREIVSQLLRSAA</sequence>
<organism evidence="2 3">
    <name type="scientific">Streptacidiphilus alkalitolerans</name>
    <dbReference type="NCBI Taxonomy" id="3342712"/>
    <lineage>
        <taxon>Bacteria</taxon>
        <taxon>Bacillati</taxon>
        <taxon>Actinomycetota</taxon>
        <taxon>Actinomycetes</taxon>
        <taxon>Kitasatosporales</taxon>
        <taxon>Streptomycetaceae</taxon>
        <taxon>Streptacidiphilus</taxon>
    </lineage>
</organism>
<protein>
    <submittedName>
        <fullName evidence="2">Acyl-CoA thioesterase</fullName>
        <ecNumber evidence="2">3.1.2.-</ecNumber>
    </submittedName>
</protein>
<dbReference type="InterPro" id="IPR029069">
    <property type="entry name" value="HotDog_dom_sf"/>
</dbReference>
<dbReference type="RefSeq" id="WP_380502005.1">
    <property type="nucleotide sequence ID" value="NZ_JBHEZX010000001.1"/>
</dbReference>
<dbReference type="SUPFAM" id="SSF54637">
    <property type="entry name" value="Thioesterase/thiol ester dehydrase-isomerase"/>
    <property type="match status" value="1"/>
</dbReference>
<name>A0ABV6V3K6_9ACTN</name>
<dbReference type="InterPro" id="IPR050563">
    <property type="entry name" value="4-hydroxybenzoyl-CoA_TE"/>
</dbReference>
<accession>A0ABV6V3K6</accession>
<dbReference type="PANTHER" id="PTHR31793">
    <property type="entry name" value="4-HYDROXYBENZOYL-COA THIOESTERASE FAMILY MEMBER"/>
    <property type="match status" value="1"/>
</dbReference>
<dbReference type="CDD" id="cd00586">
    <property type="entry name" value="4HBT"/>
    <property type="match status" value="1"/>
</dbReference>
<dbReference type="InterPro" id="IPR006683">
    <property type="entry name" value="Thioestr_dom"/>
</dbReference>
<proteinExistence type="predicted"/>
<dbReference type="GO" id="GO:0016787">
    <property type="term" value="F:hydrolase activity"/>
    <property type="evidence" value="ECO:0007669"/>
    <property type="project" value="UniProtKB-KW"/>
</dbReference>
<dbReference type="Proteomes" id="UP001592582">
    <property type="component" value="Unassembled WGS sequence"/>
</dbReference>
<keyword evidence="3" id="KW-1185">Reference proteome</keyword>
<comment type="caution">
    <text evidence="2">The sequence shown here is derived from an EMBL/GenBank/DDBJ whole genome shotgun (WGS) entry which is preliminary data.</text>
</comment>
<dbReference type="Pfam" id="PF03061">
    <property type="entry name" value="4HBT"/>
    <property type="match status" value="1"/>
</dbReference>
<dbReference type="PANTHER" id="PTHR31793:SF24">
    <property type="entry name" value="LONG-CHAIN ACYL-COA THIOESTERASE FADM"/>
    <property type="match status" value="1"/>
</dbReference>